<dbReference type="EMBL" id="VSSQ01073324">
    <property type="protein sequence ID" value="MPN24463.1"/>
    <property type="molecule type" value="Genomic_DNA"/>
</dbReference>
<comment type="caution">
    <text evidence="1">The sequence shown here is derived from an EMBL/GenBank/DDBJ whole genome shotgun (WGS) entry which is preliminary data.</text>
</comment>
<evidence type="ECO:0000313" key="1">
    <source>
        <dbReference type="EMBL" id="MPN24463.1"/>
    </source>
</evidence>
<sequence>MLDDQRDQACRIRSGGQFHRYDAIAVVMIRRIQPGRIGNIIHRDGLGIGLV</sequence>
<organism evidence="1">
    <name type="scientific">bioreactor metagenome</name>
    <dbReference type="NCBI Taxonomy" id="1076179"/>
    <lineage>
        <taxon>unclassified sequences</taxon>
        <taxon>metagenomes</taxon>
        <taxon>ecological metagenomes</taxon>
    </lineage>
</organism>
<proteinExistence type="predicted"/>
<accession>A0A645GL64</accession>
<protein>
    <submittedName>
        <fullName evidence="1">Uncharacterized protein</fullName>
    </submittedName>
</protein>
<dbReference type="AlphaFoldDB" id="A0A645GL64"/>
<gene>
    <name evidence="1" type="ORF">SDC9_171862</name>
</gene>
<reference evidence="1" key="1">
    <citation type="submission" date="2019-08" db="EMBL/GenBank/DDBJ databases">
        <authorList>
            <person name="Kucharzyk K."/>
            <person name="Murdoch R.W."/>
            <person name="Higgins S."/>
            <person name="Loffler F."/>
        </authorList>
    </citation>
    <scope>NUCLEOTIDE SEQUENCE</scope>
</reference>
<name>A0A645GL64_9ZZZZ</name>